<evidence type="ECO:0000313" key="2">
    <source>
        <dbReference type="Proteomes" id="UP000295221"/>
    </source>
</evidence>
<gene>
    <name evidence="1" type="ORF">EV194_11288</name>
</gene>
<dbReference type="OrthoDB" id="580775at2"/>
<accession>A0A4V2RW52</accession>
<dbReference type="Gene3D" id="3.40.50.12780">
    <property type="entry name" value="N-terminal domain of ligase-like"/>
    <property type="match status" value="1"/>
</dbReference>
<protein>
    <submittedName>
        <fullName evidence="1">Phenylacetate-CoA ligase</fullName>
    </submittedName>
</protein>
<name>A0A4V2RW52_9BACT</name>
<dbReference type="PANTHER" id="PTHR36932:SF1">
    <property type="entry name" value="CAPSULAR POLYSACCHARIDE BIOSYNTHESIS PROTEIN"/>
    <property type="match status" value="1"/>
</dbReference>
<evidence type="ECO:0000313" key="1">
    <source>
        <dbReference type="EMBL" id="TCO06864.1"/>
    </source>
</evidence>
<dbReference type="InterPro" id="IPR042099">
    <property type="entry name" value="ANL_N_sf"/>
</dbReference>
<reference evidence="1 2" key="1">
    <citation type="submission" date="2019-03" db="EMBL/GenBank/DDBJ databases">
        <title>Genomic Encyclopedia of Type Strains, Phase IV (KMG-IV): sequencing the most valuable type-strain genomes for metagenomic binning, comparative biology and taxonomic classification.</title>
        <authorList>
            <person name="Goeker M."/>
        </authorList>
    </citation>
    <scope>NUCLEOTIDE SEQUENCE [LARGE SCALE GENOMIC DNA]</scope>
    <source>
        <strain evidence="1 2">DSM 24179</strain>
    </source>
</reference>
<dbReference type="Proteomes" id="UP000295221">
    <property type="component" value="Unassembled WGS sequence"/>
</dbReference>
<dbReference type="GO" id="GO:0016874">
    <property type="term" value="F:ligase activity"/>
    <property type="evidence" value="ECO:0007669"/>
    <property type="project" value="UniProtKB-KW"/>
</dbReference>
<dbReference type="RefSeq" id="WP_132434658.1">
    <property type="nucleotide sequence ID" value="NZ_SLWK01000012.1"/>
</dbReference>
<dbReference type="EMBL" id="SLWK01000012">
    <property type="protein sequence ID" value="TCO06864.1"/>
    <property type="molecule type" value="Genomic_DNA"/>
</dbReference>
<keyword evidence="2" id="KW-1185">Reference proteome</keyword>
<dbReference type="SUPFAM" id="SSF56801">
    <property type="entry name" value="Acetyl-CoA synthetase-like"/>
    <property type="match status" value="1"/>
</dbReference>
<dbReference type="PANTHER" id="PTHR36932">
    <property type="entry name" value="CAPSULAR POLYSACCHARIDE BIOSYNTHESIS PROTEIN"/>
    <property type="match status" value="1"/>
</dbReference>
<proteinExistence type="predicted"/>
<keyword evidence="1" id="KW-0436">Ligase</keyword>
<sequence>MGIDFFRVLKVLGFPVREACDMFSQIPFEGDLLQWQREKADEIFRFHYKENEFYRNFVGFEPKEWTKIPVIKRADLKGGFRGKLPASVQNQKLYLSSTSGSSGDPLYFARDRMSHALVWLNVERLYNQVGLSVNHRQARMFGISRQPVGRLKARLKDNLSNRYRFNVFDLSDEAFEKWVQKFRRGRFTYIYGYTNSLVAFARFLKNSNITLADVAKSLRACIVTSEVCTEKDAQTLREALGVPVYNEYGSSELGVMGFKQNGFWCGSDGLLYFEVLDENDEIVPDGETGYLTCTALFNRATPFIRYRIGDLAVINRSSGITKIEKVMGSLNDMALLPSGKRVPGISFYFVAEELLDKSDIVKEFLFRQTSHGFVFEYVASRDLNGVEFDALKRGFDAIVGKGTTLILKRVEQLQRGLNGKFKHFISEL</sequence>
<dbReference type="AlphaFoldDB" id="A0A4V2RW52"/>
<comment type="caution">
    <text evidence="1">The sequence shown here is derived from an EMBL/GenBank/DDBJ whole genome shotgun (WGS) entry which is preliminary data.</text>
</comment>
<organism evidence="1 2">
    <name type="scientific">Natronoflexus pectinivorans</name>
    <dbReference type="NCBI Taxonomy" id="682526"/>
    <lineage>
        <taxon>Bacteria</taxon>
        <taxon>Pseudomonadati</taxon>
        <taxon>Bacteroidota</taxon>
        <taxon>Bacteroidia</taxon>
        <taxon>Marinilabiliales</taxon>
        <taxon>Marinilabiliaceae</taxon>
        <taxon>Natronoflexus</taxon>
    </lineage>
</organism>
<dbReference type="InterPro" id="IPR053158">
    <property type="entry name" value="CapK_Type1_Caps_Biosynth"/>
</dbReference>